<evidence type="ECO:0000313" key="2">
    <source>
        <dbReference type="EMBL" id="AVK76062.1"/>
    </source>
</evidence>
<feature type="compositionally biased region" description="Polar residues" evidence="1">
    <location>
        <begin position="7"/>
        <end position="24"/>
    </location>
</feature>
<dbReference type="Proteomes" id="UP000249287">
    <property type="component" value="Segment"/>
</dbReference>
<reference evidence="2" key="1">
    <citation type="journal article" date="2018" name="Nat. Commun.">
        <title>Diversity and evolution of the emerging Pandoraviridae family.</title>
        <authorList>
            <person name="Legendre M."/>
            <person name="Fabre E."/>
            <person name="Poirot O."/>
            <person name="Jeudy S."/>
            <person name="Lartigue A."/>
            <person name="Alempic J.M."/>
            <person name="Beucher L."/>
            <person name="Philippe N."/>
            <person name="Bertaux L."/>
            <person name="Christo-Foroux E."/>
            <person name="Labadie K."/>
            <person name="Coute Y."/>
            <person name="Abergel C."/>
            <person name="Claverie J.M."/>
        </authorList>
    </citation>
    <scope>NUCLEOTIDE SEQUENCE [LARGE SCALE GENOMIC DNA]</scope>
    <source>
        <strain evidence="2">Neocaledonia</strain>
    </source>
</reference>
<feature type="compositionally biased region" description="Basic and acidic residues" evidence="1">
    <location>
        <begin position="28"/>
        <end position="39"/>
    </location>
</feature>
<dbReference type="EMBL" id="MG011690">
    <property type="protein sequence ID" value="AVK76062.1"/>
    <property type="molecule type" value="Genomic_DNA"/>
</dbReference>
<protein>
    <submittedName>
        <fullName evidence="2">Uncharacterized protein</fullName>
    </submittedName>
</protein>
<dbReference type="GeneID" id="36842203"/>
<dbReference type="RefSeq" id="YP_009482065.1">
    <property type="nucleotide sequence ID" value="NC_037666.1"/>
</dbReference>
<sequence length="78" mass="9251">MCKRQRQAPSSLSCPQRPSRQTPGHTVAQREQKKVTKSQKDVVSGVVWFACKWYTYWRASHACRRHFHVRPNRQNSRL</sequence>
<accession>A0A2U7UCE0</accession>
<name>A0A2U7UCE0_9VIRU</name>
<feature type="region of interest" description="Disordered" evidence="1">
    <location>
        <begin position="1"/>
        <end position="39"/>
    </location>
</feature>
<dbReference type="KEGG" id="vg:36842203"/>
<gene>
    <name evidence="2" type="ORF">pneo_cds_455</name>
</gene>
<organism evidence="2">
    <name type="scientific">Pandoravirus neocaledonia</name>
    <dbReference type="NCBI Taxonomy" id="2107708"/>
    <lineage>
        <taxon>Viruses</taxon>
        <taxon>Pandoravirus</taxon>
    </lineage>
</organism>
<proteinExistence type="predicted"/>
<evidence type="ECO:0000256" key="1">
    <source>
        <dbReference type="SAM" id="MobiDB-lite"/>
    </source>
</evidence>